<accession>A0ABN8ZJ93</accession>
<sequence>MFSLCMPTESLNRVQFFATLWTEARQAPLSMGFFRQACWSGLPFIFPGDLHDPGIKPASPVSPASSGRSLSFEPLGKPIYSSVLPHLALKYFHYSGTRRIEHKCIGQLDITHISAG</sequence>
<name>A0ABN8ZJ93_RANTA</name>
<evidence type="ECO:0000313" key="2">
    <source>
        <dbReference type="Proteomes" id="UP001176941"/>
    </source>
</evidence>
<protein>
    <submittedName>
        <fullName evidence="1">Uncharacterized protein</fullName>
    </submittedName>
</protein>
<organism evidence="1 2">
    <name type="scientific">Rangifer tarandus platyrhynchus</name>
    <name type="common">Svalbard reindeer</name>
    <dbReference type="NCBI Taxonomy" id="3082113"/>
    <lineage>
        <taxon>Eukaryota</taxon>
        <taxon>Metazoa</taxon>
        <taxon>Chordata</taxon>
        <taxon>Craniata</taxon>
        <taxon>Vertebrata</taxon>
        <taxon>Euteleostomi</taxon>
        <taxon>Mammalia</taxon>
        <taxon>Eutheria</taxon>
        <taxon>Laurasiatheria</taxon>
        <taxon>Artiodactyla</taxon>
        <taxon>Ruminantia</taxon>
        <taxon>Pecora</taxon>
        <taxon>Cervidae</taxon>
        <taxon>Odocoileinae</taxon>
        <taxon>Rangifer</taxon>
    </lineage>
</organism>
<dbReference type="Proteomes" id="UP001176941">
    <property type="component" value="Chromosome 4"/>
</dbReference>
<keyword evidence="2" id="KW-1185">Reference proteome</keyword>
<proteinExistence type="predicted"/>
<evidence type="ECO:0000313" key="1">
    <source>
        <dbReference type="EMBL" id="CAI9173920.1"/>
    </source>
</evidence>
<gene>
    <name evidence="1" type="ORF">MRATA1EN1_LOCUS22882</name>
</gene>
<reference evidence="1" key="1">
    <citation type="submission" date="2023-04" db="EMBL/GenBank/DDBJ databases">
        <authorList>
            <consortium name="ELIXIR-Norway"/>
        </authorList>
    </citation>
    <scope>NUCLEOTIDE SEQUENCE [LARGE SCALE GENOMIC DNA]</scope>
</reference>
<dbReference type="EMBL" id="OX459940">
    <property type="protein sequence ID" value="CAI9173920.1"/>
    <property type="molecule type" value="Genomic_DNA"/>
</dbReference>